<dbReference type="PROSITE" id="PS50928">
    <property type="entry name" value="ABC_TM1"/>
    <property type="match status" value="1"/>
</dbReference>
<keyword evidence="4 5" id="KW-0472">Membrane</keyword>
<feature type="transmembrane region" description="Helical" evidence="5">
    <location>
        <begin position="292"/>
        <end position="313"/>
    </location>
</feature>
<feature type="domain" description="ABC transmembrane type-1" evidence="6">
    <location>
        <begin position="101"/>
        <end position="313"/>
    </location>
</feature>
<feature type="transmembrane region" description="Helical" evidence="5">
    <location>
        <begin position="12"/>
        <end position="30"/>
    </location>
</feature>
<dbReference type="Pfam" id="PF00528">
    <property type="entry name" value="BPD_transp_1"/>
    <property type="match status" value="1"/>
</dbReference>
<feature type="transmembrane region" description="Helical" evidence="5">
    <location>
        <begin position="137"/>
        <end position="162"/>
    </location>
</feature>
<proteinExistence type="inferred from homology"/>
<dbReference type="PANTHER" id="PTHR43376:SF1">
    <property type="entry name" value="OLIGOPEPTIDE TRANSPORT SYSTEM PERMEASE PROTEIN"/>
    <property type="match status" value="1"/>
</dbReference>
<dbReference type="InterPro" id="IPR035906">
    <property type="entry name" value="MetI-like_sf"/>
</dbReference>
<dbReference type="GO" id="GO:0055085">
    <property type="term" value="P:transmembrane transport"/>
    <property type="evidence" value="ECO:0007669"/>
    <property type="project" value="InterPro"/>
</dbReference>
<dbReference type="OrthoDB" id="9789439at2"/>
<evidence type="ECO:0000256" key="4">
    <source>
        <dbReference type="ARBA" id="ARBA00023136"/>
    </source>
</evidence>
<evidence type="ECO:0000256" key="2">
    <source>
        <dbReference type="ARBA" id="ARBA00022692"/>
    </source>
</evidence>
<dbReference type="EMBL" id="CP017634">
    <property type="protein sequence ID" value="ATW27540.1"/>
    <property type="molecule type" value="Genomic_DNA"/>
</dbReference>
<evidence type="ECO:0000256" key="1">
    <source>
        <dbReference type="ARBA" id="ARBA00004141"/>
    </source>
</evidence>
<dbReference type="AlphaFoldDB" id="A0A3G1KYQ4"/>
<feature type="transmembrane region" description="Helical" evidence="5">
    <location>
        <begin position="194"/>
        <end position="213"/>
    </location>
</feature>
<protein>
    <submittedName>
        <fullName evidence="7">ABC transporter permease</fullName>
    </submittedName>
</protein>
<dbReference type="KEGG" id="fwa:DCMF_24775"/>
<name>A0A3G1KYQ4_FORW1</name>
<keyword evidence="3 5" id="KW-1133">Transmembrane helix</keyword>
<accession>A0A3G1KYQ4</accession>
<organism evidence="7 8">
    <name type="scientific">Formimonas warabiya</name>
    <dbReference type="NCBI Taxonomy" id="1761012"/>
    <lineage>
        <taxon>Bacteria</taxon>
        <taxon>Bacillati</taxon>
        <taxon>Bacillota</taxon>
        <taxon>Clostridia</taxon>
        <taxon>Eubacteriales</taxon>
        <taxon>Peptococcaceae</taxon>
        <taxon>Candidatus Formimonas</taxon>
    </lineage>
</organism>
<dbReference type="PANTHER" id="PTHR43376">
    <property type="entry name" value="OLIGOPEPTIDE TRANSPORT SYSTEM PERMEASE PROTEIN"/>
    <property type="match status" value="1"/>
</dbReference>
<dbReference type="Proteomes" id="UP000323521">
    <property type="component" value="Chromosome"/>
</dbReference>
<evidence type="ECO:0000313" key="8">
    <source>
        <dbReference type="Proteomes" id="UP000323521"/>
    </source>
</evidence>
<keyword evidence="8" id="KW-1185">Reference proteome</keyword>
<evidence type="ECO:0000256" key="5">
    <source>
        <dbReference type="RuleBase" id="RU363032"/>
    </source>
</evidence>
<dbReference type="InterPro" id="IPR000515">
    <property type="entry name" value="MetI-like"/>
</dbReference>
<dbReference type="GO" id="GO:0005886">
    <property type="term" value="C:plasma membrane"/>
    <property type="evidence" value="ECO:0007669"/>
    <property type="project" value="UniProtKB-SubCell"/>
</dbReference>
<evidence type="ECO:0000256" key="3">
    <source>
        <dbReference type="ARBA" id="ARBA00022989"/>
    </source>
</evidence>
<comment type="similarity">
    <text evidence="5">Belongs to the binding-protein-dependent transport system permease family.</text>
</comment>
<gene>
    <name evidence="7" type="ORF">DCMF_24775</name>
</gene>
<comment type="subcellular location">
    <subcellularLocation>
        <location evidence="5">Cell membrane</location>
        <topology evidence="5">Multi-pass membrane protein</topology>
    </subcellularLocation>
    <subcellularLocation>
        <location evidence="1">Membrane</location>
        <topology evidence="1">Multi-pass membrane protein</topology>
    </subcellularLocation>
</comment>
<dbReference type="CDD" id="cd06261">
    <property type="entry name" value="TM_PBP2"/>
    <property type="match status" value="1"/>
</dbReference>
<dbReference type="Gene3D" id="1.10.3720.10">
    <property type="entry name" value="MetI-like"/>
    <property type="match status" value="1"/>
</dbReference>
<keyword evidence="5" id="KW-0813">Transport</keyword>
<feature type="transmembrane region" description="Helical" evidence="5">
    <location>
        <begin position="103"/>
        <end position="125"/>
    </location>
</feature>
<dbReference type="RefSeq" id="WP_148136910.1">
    <property type="nucleotide sequence ID" value="NZ_CP017634.1"/>
</dbReference>
<keyword evidence="2 5" id="KW-0812">Transmembrane</keyword>
<feature type="transmembrane region" description="Helical" evidence="5">
    <location>
        <begin position="248"/>
        <end position="270"/>
    </location>
</feature>
<evidence type="ECO:0000259" key="6">
    <source>
        <dbReference type="PROSITE" id="PS50928"/>
    </source>
</evidence>
<sequence>MRGQAVPKILEYLATMTVIFTINFFLPRLMPGDPFLFLSSDPGNVTATFSQEQIDKYRAYYGLDQPLGTQFIAYGAKLVQGDLGYSIYFHDQVINLILARLPWTLSIVMASLVLSSVTGVALGCISAYSRNRYLDQAVYFVMICFGEIPSFLVGIFFLFFLAAQTGLFPLAGGISPFVSFDSAGAQIADLVRHAFLPVLTLSLARMGEFYLLARNSMITVLSKEYMRTARAKGLSKLRVIFRHALKNALLPVVTRIFLSLGTVLGGAILVENVFNYPGIGRLMQMAVMFRDYVLLQGIFLFVAFTVLIMNLLADTVYKKLDPRVE</sequence>
<dbReference type="SUPFAM" id="SSF161098">
    <property type="entry name" value="MetI-like"/>
    <property type="match status" value="1"/>
</dbReference>
<evidence type="ECO:0000313" key="7">
    <source>
        <dbReference type="EMBL" id="ATW27540.1"/>
    </source>
</evidence>
<reference evidence="7 8" key="1">
    <citation type="submission" date="2016-10" db="EMBL/GenBank/DDBJ databases">
        <title>Complete Genome Sequence of Peptococcaceae strain DCMF.</title>
        <authorList>
            <person name="Edwards R.J."/>
            <person name="Holland S.I."/>
            <person name="Deshpande N.P."/>
            <person name="Wong Y.K."/>
            <person name="Ertan H."/>
            <person name="Manefield M."/>
            <person name="Russell T.L."/>
            <person name="Lee M.J."/>
        </authorList>
    </citation>
    <scope>NUCLEOTIDE SEQUENCE [LARGE SCALE GENOMIC DNA]</scope>
    <source>
        <strain evidence="7 8">DCMF</strain>
    </source>
</reference>